<dbReference type="OrthoDB" id="5482348at2"/>
<dbReference type="InterPro" id="IPR019734">
    <property type="entry name" value="TPR_rpt"/>
</dbReference>
<protein>
    <submittedName>
        <fullName evidence="4">Tetratricopeptide repeat domain containing protein</fullName>
    </submittedName>
</protein>
<keyword evidence="2 3" id="KW-0802">TPR repeat</keyword>
<gene>
    <name evidence="4" type="ORF">SYN_02895</name>
</gene>
<dbReference type="InterPro" id="IPR005534">
    <property type="entry name" value="Curli_assmbl/transp-comp_CsgG"/>
</dbReference>
<evidence type="ECO:0000313" key="4">
    <source>
        <dbReference type="EMBL" id="ABC77831.1"/>
    </source>
</evidence>
<feature type="repeat" description="TPR" evidence="3">
    <location>
        <begin position="180"/>
        <end position="213"/>
    </location>
</feature>
<reference evidence="4 5" key="1">
    <citation type="journal article" date="2007" name="Proc. Natl. Acad. Sci. U.S.A.">
        <title>The genome of Syntrophus aciditrophicus: life at the thermodynamic limit of microbial growth.</title>
        <authorList>
            <person name="McInerney M.J."/>
            <person name="Rohlin L."/>
            <person name="Mouttaki H."/>
            <person name="Kim U."/>
            <person name="Krupp R.S."/>
            <person name="Rios-Hernandez L."/>
            <person name="Sieber J."/>
            <person name="Struchtemeyer C.G."/>
            <person name="Bhattacharyya A."/>
            <person name="Campbell J.W."/>
            <person name="Gunsalus R.P."/>
        </authorList>
    </citation>
    <scope>NUCLEOTIDE SEQUENCE [LARGE SCALE GENOMIC DNA]</scope>
    <source>
        <strain evidence="4 5">SB</strain>
    </source>
</reference>
<dbReference type="AlphaFoldDB" id="Q2LUS2"/>
<dbReference type="STRING" id="56780.SYN_02895"/>
<dbReference type="Proteomes" id="UP000001933">
    <property type="component" value="Chromosome"/>
</dbReference>
<dbReference type="eggNOG" id="COG1462">
    <property type="taxonomic scope" value="Bacteria"/>
</dbReference>
<dbReference type="InterPro" id="IPR011990">
    <property type="entry name" value="TPR-like_helical_dom_sf"/>
</dbReference>
<dbReference type="PROSITE" id="PS51257">
    <property type="entry name" value="PROKAR_LIPOPROTEIN"/>
    <property type="match status" value="1"/>
</dbReference>
<evidence type="ECO:0000256" key="1">
    <source>
        <dbReference type="ARBA" id="ARBA00022737"/>
    </source>
</evidence>
<evidence type="ECO:0000256" key="2">
    <source>
        <dbReference type="ARBA" id="ARBA00022803"/>
    </source>
</evidence>
<keyword evidence="5" id="KW-1185">Reference proteome</keyword>
<keyword evidence="1" id="KW-0677">Repeat</keyword>
<dbReference type="GO" id="GO:0030288">
    <property type="term" value="C:outer membrane-bounded periplasmic space"/>
    <property type="evidence" value="ECO:0007669"/>
    <property type="project" value="InterPro"/>
</dbReference>
<dbReference type="Pfam" id="PF03783">
    <property type="entry name" value="CsgG"/>
    <property type="match status" value="1"/>
</dbReference>
<sequence>MKQRNIRWILLGLLMNLMLSGCVVNESYKTGREMENQKRWDDAVIFYKKAVDEDPGNSTYRDSLAAAKREAAKLHYEKAKQLFETITDENLISLESVLTEAAAAGGLDDLNPAVAAFHIQIRDKIASLQNTVKILYSQAELDMQKEAWGDVVAKLKKVNRIFPNYEDTTARLARAEQESAKQLYQQGLSLSKQDEWKLAAQAFKSVIELVPNYYDVAKLHQEAISRDSFDYFNSEAEKAIHRQNWARAVFLFEKALEYQPENADVQKKRDSLKTRVGQIYFDDALKLLNQGKLYPAMKKAEGAKNNSPALLDDPLFNELQKNLCGRMMERGDKYLERDMWGNALVWYQKVESVNPSHPELFQKLLDVKDHINKRIKKSIAVFDFGSPANDRDAGKIAANKLIAYLHRNASGDLRIIERENLQSILREMQLGQTGIVDMKSAQNVGKMRGIDTFIMGDVLHYMAKTVDTPSVSQVKVLVDEEDVRNPEFSDWLLMHPNPTMEALKTAPPRTTKKKNYQFISYRQGSAKVTALIEISYKLVDTLTGENIFSNTIAGKKIKEDKYQDAVPAGNIRHDPLDLATEPEVMDELTSEKISEMGQSVLKHYQSLEIEYFRQAQQQQQKRRNYDLAIERYVDTVFDEKLKGISTPITAKSIESIDQLIKDK</sequence>
<name>Q2LUS2_SYNAS</name>
<dbReference type="Gene3D" id="1.25.40.10">
    <property type="entry name" value="Tetratricopeptide repeat domain"/>
    <property type="match status" value="2"/>
</dbReference>
<dbReference type="Pfam" id="PF06552">
    <property type="entry name" value="TOM20_plant"/>
    <property type="match status" value="1"/>
</dbReference>
<dbReference type="eggNOG" id="COG0457">
    <property type="taxonomic scope" value="Bacteria"/>
</dbReference>
<dbReference type="KEGG" id="sat:SYN_02895"/>
<dbReference type="PROSITE" id="PS50005">
    <property type="entry name" value="TPR"/>
    <property type="match status" value="1"/>
</dbReference>
<dbReference type="SMART" id="SM00028">
    <property type="entry name" value="TPR"/>
    <property type="match status" value="4"/>
</dbReference>
<evidence type="ECO:0000256" key="3">
    <source>
        <dbReference type="PROSITE-ProRule" id="PRU00339"/>
    </source>
</evidence>
<evidence type="ECO:0000313" key="5">
    <source>
        <dbReference type="Proteomes" id="UP000001933"/>
    </source>
</evidence>
<dbReference type="HOGENOM" id="CLU_415473_0_0_7"/>
<dbReference type="InParanoid" id="Q2LUS2"/>
<dbReference type="RefSeq" id="WP_011417852.1">
    <property type="nucleotide sequence ID" value="NC_007759.1"/>
</dbReference>
<dbReference type="EMBL" id="CP000252">
    <property type="protein sequence ID" value="ABC77831.1"/>
    <property type="molecule type" value="Genomic_DNA"/>
</dbReference>
<dbReference type="InterPro" id="IPR051012">
    <property type="entry name" value="CellSynth/LPSAsmb/PSIAsmb"/>
</dbReference>
<accession>Q2LUS2</accession>
<organism evidence="4 5">
    <name type="scientific">Syntrophus aciditrophicus (strain SB)</name>
    <dbReference type="NCBI Taxonomy" id="56780"/>
    <lineage>
        <taxon>Bacteria</taxon>
        <taxon>Pseudomonadati</taxon>
        <taxon>Thermodesulfobacteriota</taxon>
        <taxon>Syntrophia</taxon>
        <taxon>Syntrophales</taxon>
        <taxon>Syntrophaceae</taxon>
        <taxon>Syntrophus</taxon>
    </lineage>
</organism>
<dbReference type="Gene3D" id="3.40.50.10610">
    <property type="entry name" value="ABC-type transport auxiliary lipoprotein component"/>
    <property type="match status" value="1"/>
</dbReference>
<dbReference type="SUPFAM" id="SSF48452">
    <property type="entry name" value="TPR-like"/>
    <property type="match status" value="1"/>
</dbReference>
<dbReference type="PANTHER" id="PTHR45586:SF1">
    <property type="entry name" value="LIPOPOLYSACCHARIDE ASSEMBLY PROTEIN B"/>
    <property type="match status" value="1"/>
</dbReference>
<dbReference type="PANTHER" id="PTHR45586">
    <property type="entry name" value="TPR REPEAT-CONTAINING PROTEIN PA4667"/>
    <property type="match status" value="1"/>
</dbReference>
<proteinExistence type="predicted"/>